<dbReference type="Proteomes" id="UP000290567">
    <property type="component" value="Unassembled WGS sequence"/>
</dbReference>
<dbReference type="InterPro" id="IPR050272">
    <property type="entry name" value="Isochorismatase-like_hydrls"/>
</dbReference>
<dbReference type="EMBL" id="BJCC01000005">
    <property type="protein sequence ID" value="GCF92660.1"/>
    <property type="molecule type" value="Genomic_DNA"/>
</dbReference>
<evidence type="ECO:0000259" key="3">
    <source>
        <dbReference type="Pfam" id="PF00857"/>
    </source>
</evidence>
<comment type="caution">
    <text evidence="4">The sequence shown here is derived from an EMBL/GenBank/DDBJ whole genome shotgun (WGS) entry which is preliminary data.</text>
</comment>
<evidence type="ECO:0000256" key="1">
    <source>
        <dbReference type="ARBA" id="ARBA00006336"/>
    </source>
</evidence>
<protein>
    <submittedName>
        <fullName evidence="4">Isochorismatase</fullName>
    </submittedName>
</protein>
<reference evidence="5" key="1">
    <citation type="submission" date="2019-02" db="EMBL/GenBank/DDBJ databases">
        <title>Draft genome sequence of Enterococcus sp. Gos25-1.</title>
        <authorList>
            <person name="Tanaka N."/>
            <person name="Shiwa Y."/>
            <person name="Fujita N."/>
        </authorList>
    </citation>
    <scope>NUCLEOTIDE SEQUENCE [LARGE SCALE GENOMIC DNA]</scope>
    <source>
        <strain evidence="5">Gos25-1</strain>
    </source>
</reference>
<evidence type="ECO:0000313" key="4">
    <source>
        <dbReference type="EMBL" id="GCF92660.1"/>
    </source>
</evidence>
<dbReference type="InterPro" id="IPR000868">
    <property type="entry name" value="Isochorismatase-like_dom"/>
</dbReference>
<dbReference type="OrthoDB" id="9785724at2"/>
<dbReference type="AlphaFoldDB" id="A0A4P5P4S5"/>
<dbReference type="GO" id="GO:0016787">
    <property type="term" value="F:hydrolase activity"/>
    <property type="evidence" value="ECO:0007669"/>
    <property type="project" value="UniProtKB-KW"/>
</dbReference>
<dbReference type="Pfam" id="PF00857">
    <property type="entry name" value="Isochorismatase"/>
    <property type="match status" value="1"/>
</dbReference>
<dbReference type="PANTHER" id="PTHR43540">
    <property type="entry name" value="PEROXYUREIDOACRYLATE/UREIDOACRYLATE AMIDOHYDROLASE-RELATED"/>
    <property type="match status" value="1"/>
</dbReference>
<evidence type="ECO:0000256" key="2">
    <source>
        <dbReference type="ARBA" id="ARBA00022801"/>
    </source>
</evidence>
<feature type="domain" description="Isochorismatase-like" evidence="3">
    <location>
        <begin position="5"/>
        <end position="149"/>
    </location>
</feature>
<gene>
    <name evidence="4" type="ORF">NRIC_05510</name>
</gene>
<sequence length="156" mass="17129">MTKKALIVIDIQKGTLAPLMGKTVFLANVNALIDAFHQRGLPVIFIKQAGYGEVSPRVNKREMDPIVLKHKPNAFTSADFTKLVAEQRIEAFVVVGLMSNACVQHTCKGALAENFPTTLIEDAHDSVLKPMRGIWNTKLAKLGVNVVSTKSFLQEN</sequence>
<keyword evidence="5" id="KW-1185">Reference proteome</keyword>
<proteinExistence type="inferred from homology"/>
<dbReference type="SUPFAM" id="SSF52499">
    <property type="entry name" value="Isochorismatase-like hydrolases"/>
    <property type="match status" value="1"/>
</dbReference>
<name>A0A4P5P4S5_9ENTE</name>
<comment type="similarity">
    <text evidence="1">Belongs to the isochorismatase family.</text>
</comment>
<dbReference type="CDD" id="cd00431">
    <property type="entry name" value="cysteine_hydrolases"/>
    <property type="match status" value="1"/>
</dbReference>
<keyword evidence="2" id="KW-0378">Hydrolase</keyword>
<evidence type="ECO:0000313" key="5">
    <source>
        <dbReference type="Proteomes" id="UP000290567"/>
    </source>
</evidence>
<dbReference type="Gene3D" id="3.40.50.850">
    <property type="entry name" value="Isochorismatase-like"/>
    <property type="match status" value="1"/>
</dbReference>
<organism evidence="4 5">
    <name type="scientific">Enterococcus florum</name>
    <dbReference type="NCBI Taxonomy" id="2480627"/>
    <lineage>
        <taxon>Bacteria</taxon>
        <taxon>Bacillati</taxon>
        <taxon>Bacillota</taxon>
        <taxon>Bacilli</taxon>
        <taxon>Lactobacillales</taxon>
        <taxon>Enterococcaceae</taxon>
        <taxon>Enterococcus</taxon>
    </lineage>
</organism>
<dbReference type="InterPro" id="IPR036380">
    <property type="entry name" value="Isochorismatase-like_sf"/>
</dbReference>
<dbReference type="RefSeq" id="WP_146621164.1">
    <property type="nucleotide sequence ID" value="NZ_BJCC01000005.1"/>
</dbReference>
<accession>A0A4P5P4S5</accession>